<dbReference type="Gene3D" id="3.40.50.300">
    <property type="entry name" value="P-loop containing nucleotide triphosphate hydrolases"/>
    <property type="match status" value="1"/>
</dbReference>
<dbReference type="GO" id="GO:0016301">
    <property type="term" value="F:kinase activity"/>
    <property type="evidence" value="ECO:0007669"/>
    <property type="project" value="UniProtKB-KW"/>
</dbReference>
<name>A0ABN6IYB3_9CLOT</name>
<protein>
    <submittedName>
        <fullName evidence="3">Tyrosine protein kinase</fullName>
    </submittedName>
</protein>
<organism evidence="3 4">
    <name type="scientific">Clostridium gelidum</name>
    <dbReference type="NCBI Taxonomy" id="704125"/>
    <lineage>
        <taxon>Bacteria</taxon>
        <taxon>Bacillati</taxon>
        <taxon>Bacillota</taxon>
        <taxon>Clostridia</taxon>
        <taxon>Eubacteriales</taxon>
        <taxon>Clostridiaceae</taxon>
        <taxon>Clostridium</taxon>
    </lineage>
</organism>
<dbReference type="InterPro" id="IPR005702">
    <property type="entry name" value="Wzc-like_C"/>
</dbReference>
<evidence type="ECO:0000256" key="1">
    <source>
        <dbReference type="ARBA" id="ARBA00022741"/>
    </source>
</evidence>
<gene>
    <name evidence="3" type="ORF">psyc5s11_31440</name>
</gene>
<proteinExistence type="predicted"/>
<sequence length="237" mass="26515">MFIVEDKPNSIEAESYRTLRTNIQYSSIDKEIKSIVVTSANPQDGKSTISGNLALSFAQNGKKVIIIDCDLRRPSIHRNFYLSNSYGLSEVLIGKETLDKAIQEYKTNLHVLTSGKIPPNSIEMISSISMNNLLEELKIEYDILIIDSPPLGAFSDGQILSTKVDGTILVVKAGESKIEAVKEAKNLLNKVGANIIGVVINKVNDDKKKNYYYYETDKKREITELEKNEIEDKVNIN</sequence>
<dbReference type="Pfam" id="PF10609">
    <property type="entry name" value="ParA"/>
    <property type="match status" value="1"/>
</dbReference>
<evidence type="ECO:0000256" key="2">
    <source>
        <dbReference type="ARBA" id="ARBA00022840"/>
    </source>
</evidence>
<keyword evidence="1" id="KW-0547">Nucleotide-binding</keyword>
<dbReference type="InterPro" id="IPR050445">
    <property type="entry name" value="Bact_polysacc_biosynth/exp"/>
</dbReference>
<reference evidence="4" key="1">
    <citation type="submission" date="2021-07" db="EMBL/GenBank/DDBJ databases">
        <title>Complete genome sequencing of a Clostridium isolate.</title>
        <authorList>
            <person name="Ueki A."/>
            <person name="Tonouchi A."/>
        </authorList>
    </citation>
    <scope>NUCLEOTIDE SEQUENCE [LARGE SCALE GENOMIC DNA]</scope>
    <source>
        <strain evidence="4">C5S11</strain>
    </source>
</reference>
<dbReference type="NCBIfam" id="TIGR01007">
    <property type="entry name" value="eps_fam"/>
    <property type="match status" value="1"/>
</dbReference>
<dbReference type="InterPro" id="IPR033756">
    <property type="entry name" value="YlxH/NBP35"/>
</dbReference>
<keyword evidence="3" id="KW-0418">Kinase</keyword>
<dbReference type="Proteomes" id="UP000824633">
    <property type="component" value="Chromosome"/>
</dbReference>
<dbReference type="EMBL" id="AP024849">
    <property type="protein sequence ID" value="BCZ47077.1"/>
    <property type="molecule type" value="Genomic_DNA"/>
</dbReference>
<keyword evidence="2" id="KW-0067">ATP-binding</keyword>
<accession>A0ABN6IYB3</accession>
<dbReference type="PANTHER" id="PTHR32309">
    <property type="entry name" value="TYROSINE-PROTEIN KINASE"/>
    <property type="match status" value="1"/>
</dbReference>
<keyword evidence="3" id="KW-0808">Transferase</keyword>
<evidence type="ECO:0000313" key="4">
    <source>
        <dbReference type="Proteomes" id="UP000824633"/>
    </source>
</evidence>
<dbReference type="CDD" id="cd05387">
    <property type="entry name" value="BY-kinase"/>
    <property type="match status" value="1"/>
</dbReference>
<dbReference type="RefSeq" id="WP_224033460.1">
    <property type="nucleotide sequence ID" value="NZ_AP024849.1"/>
</dbReference>
<dbReference type="InterPro" id="IPR027417">
    <property type="entry name" value="P-loop_NTPase"/>
</dbReference>
<keyword evidence="4" id="KW-1185">Reference proteome</keyword>
<dbReference type="SUPFAM" id="SSF52540">
    <property type="entry name" value="P-loop containing nucleoside triphosphate hydrolases"/>
    <property type="match status" value="1"/>
</dbReference>
<evidence type="ECO:0000313" key="3">
    <source>
        <dbReference type="EMBL" id="BCZ47077.1"/>
    </source>
</evidence>
<dbReference type="PANTHER" id="PTHR32309:SF13">
    <property type="entry name" value="FERRIC ENTEROBACTIN TRANSPORT PROTEIN FEPE"/>
    <property type="match status" value="1"/>
</dbReference>